<name>A0AAD7JNS8_9AGAR</name>
<gene>
    <name evidence="1" type="ORF">B0H16DRAFT_1686579</name>
</gene>
<proteinExistence type="predicted"/>
<dbReference type="Proteomes" id="UP001215598">
    <property type="component" value="Unassembled WGS sequence"/>
</dbReference>
<organism evidence="1 2">
    <name type="scientific">Mycena metata</name>
    <dbReference type="NCBI Taxonomy" id="1033252"/>
    <lineage>
        <taxon>Eukaryota</taxon>
        <taxon>Fungi</taxon>
        <taxon>Dikarya</taxon>
        <taxon>Basidiomycota</taxon>
        <taxon>Agaricomycotina</taxon>
        <taxon>Agaricomycetes</taxon>
        <taxon>Agaricomycetidae</taxon>
        <taxon>Agaricales</taxon>
        <taxon>Marasmiineae</taxon>
        <taxon>Mycenaceae</taxon>
        <taxon>Mycena</taxon>
    </lineage>
</organism>
<feature type="non-terminal residue" evidence="1">
    <location>
        <position position="64"/>
    </location>
</feature>
<dbReference type="AlphaFoldDB" id="A0AAD7JNS8"/>
<sequence>EQEEAQLDALVDSICKEKPSLRKFHDFWPIDVHIRRFLSARHVGLPRTPRESLPGLTGSVPTAP</sequence>
<keyword evidence="2" id="KW-1185">Reference proteome</keyword>
<protein>
    <submittedName>
        <fullName evidence="1">Uncharacterized protein</fullName>
    </submittedName>
</protein>
<evidence type="ECO:0000313" key="2">
    <source>
        <dbReference type="Proteomes" id="UP001215598"/>
    </source>
</evidence>
<comment type="caution">
    <text evidence="1">The sequence shown here is derived from an EMBL/GenBank/DDBJ whole genome shotgun (WGS) entry which is preliminary data.</text>
</comment>
<feature type="non-terminal residue" evidence="1">
    <location>
        <position position="1"/>
    </location>
</feature>
<accession>A0AAD7JNS8</accession>
<dbReference type="EMBL" id="JARKIB010000020">
    <property type="protein sequence ID" value="KAJ7768519.1"/>
    <property type="molecule type" value="Genomic_DNA"/>
</dbReference>
<reference evidence="1" key="1">
    <citation type="submission" date="2023-03" db="EMBL/GenBank/DDBJ databases">
        <title>Massive genome expansion in bonnet fungi (Mycena s.s.) driven by repeated elements and novel gene families across ecological guilds.</title>
        <authorList>
            <consortium name="Lawrence Berkeley National Laboratory"/>
            <person name="Harder C.B."/>
            <person name="Miyauchi S."/>
            <person name="Viragh M."/>
            <person name="Kuo A."/>
            <person name="Thoen E."/>
            <person name="Andreopoulos B."/>
            <person name="Lu D."/>
            <person name="Skrede I."/>
            <person name="Drula E."/>
            <person name="Henrissat B."/>
            <person name="Morin E."/>
            <person name="Kohler A."/>
            <person name="Barry K."/>
            <person name="LaButti K."/>
            <person name="Morin E."/>
            <person name="Salamov A."/>
            <person name="Lipzen A."/>
            <person name="Mereny Z."/>
            <person name="Hegedus B."/>
            <person name="Baldrian P."/>
            <person name="Stursova M."/>
            <person name="Weitz H."/>
            <person name="Taylor A."/>
            <person name="Grigoriev I.V."/>
            <person name="Nagy L.G."/>
            <person name="Martin F."/>
            <person name="Kauserud H."/>
        </authorList>
    </citation>
    <scope>NUCLEOTIDE SEQUENCE</scope>
    <source>
        <strain evidence="1">CBHHK182m</strain>
    </source>
</reference>
<evidence type="ECO:0000313" key="1">
    <source>
        <dbReference type="EMBL" id="KAJ7768519.1"/>
    </source>
</evidence>